<evidence type="ECO:0000313" key="2">
    <source>
        <dbReference type="EMBL" id="QXQ13428.1"/>
    </source>
</evidence>
<proteinExistence type="predicted"/>
<organism evidence="2 3">
    <name type="scientific">Skermania pinensis</name>
    <dbReference type="NCBI Taxonomy" id="39122"/>
    <lineage>
        <taxon>Bacteria</taxon>
        <taxon>Bacillati</taxon>
        <taxon>Actinomycetota</taxon>
        <taxon>Actinomycetes</taxon>
        <taxon>Mycobacteriales</taxon>
        <taxon>Gordoniaceae</taxon>
        <taxon>Skermania</taxon>
    </lineage>
</organism>
<name>A0ABX8S6F0_9ACTN</name>
<dbReference type="EMBL" id="CP079105">
    <property type="protein sequence ID" value="QXQ13428.1"/>
    <property type="molecule type" value="Genomic_DNA"/>
</dbReference>
<feature type="compositionally biased region" description="Polar residues" evidence="1">
    <location>
        <begin position="109"/>
        <end position="124"/>
    </location>
</feature>
<keyword evidence="3" id="KW-1185">Reference proteome</keyword>
<dbReference type="RefSeq" id="WP_066473952.1">
    <property type="nucleotide sequence ID" value="NZ_CBCRUZ010000007.1"/>
</dbReference>
<gene>
    <name evidence="2" type="ORF">KV203_16575</name>
</gene>
<feature type="region of interest" description="Disordered" evidence="1">
    <location>
        <begin position="63"/>
        <end position="147"/>
    </location>
</feature>
<dbReference type="Proteomes" id="UP000887023">
    <property type="component" value="Chromosome"/>
</dbReference>
<evidence type="ECO:0000256" key="1">
    <source>
        <dbReference type="SAM" id="MobiDB-lite"/>
    </source>
</evidence>
<reference evidence="2" key="1">
    <citation type="submission" date="2021-07" db="EMBL/GenBank/DDBJ databases">
        <title>Candidatus Kaistella beijingensis sp. nov. isolated from a municipal wastewater treatment plant is involved in sludge foaming.</title>
        <authorList>
            <person name="Song Y."/>
            <person name="Liu S.-J."/>
        </authorList>
    </citation>
    <scope>NUCLEOTIDE SEQUENCE</scope>
    <source>
        <strain evidence="2">DSM 43998</strain>
    </source>
</reference>
<evidence type="ECO:0000313" key="3">
    <source>
        <dbReference type="Proteomes" id="UP000887023"/>
    </source>
</evidence>
<accession>A0ABX8S6F0</accession>
<protein>
    <submittedName>
        <fullName evidence="2">Uncharacterized protein</fullName>
    </submittedName>
</protein>
<sequence>MQSRSDEQQLLNAESVSSNVLRPGSVFGFLAEHRRTIFPEETLTHLFPTDYGTRRPVDITTSCTEEEPGANEHPAAEPTPVGVALLEHGSDQPAEPKPNTTDQEESAMVGSTTSTTWFTLGNRSDGSRLRPAPAAAADRPRLRPASGLNLRQLFSLGLRPNRSSWPLA</sequence>